<reference evidence="3 4" key="1">
    <citation type="journal article" date="2019" name="Front. Genet.">
        <title>Whole-Genome Sequencing of the Opportunistic Yeast Pathogen Candida inconspicua Uncovers Its Hybrid Origin.</title>
        <authorList>
            <person name="Mixao V."/>
            <person name="Hansen A.P."/>
            <person name="Saus E."/>
            <person name="Boekhout T."/>
            <person name="Lass-Florl C."/>
            <person name="Gabaldon T."/>
        </authorList>
    </citation>
    <scope>NUCLEOTIDE SEQUENCE [LARGE SCALE GENOMIC DNA]</scope>
    <source>
        <strain evidence="3 4">CBS 180</strain>
    </source>
</reference>
<gene>
    <name evidence="3" type="ORF">CANINC_003117</name>
</gene>
<feature type="region of interest" description="Disordered" evidence="2">
    <location>
        <begin position="1"/>
        <end position="97"/>
    </location>
</feature>
<comment type="similarity">
    <text evidence="1">Belongs to the RRP15 family.</text>
</comment>
<accession>A0A4T0X0J1</accession>
<evidence type="ECO:0000313" key="3">
    <source>
        <dbReference type="EMBL" id="TID23826.1"/>
    </source>
</evidence>
<dbReference type="GO" id="GO:0000470">
    <property type="term" value="P:maturation of LSU-rRNA"/>
    <property type="evidence" value="ECO:0007669"/>
    <property type="project" value="TreeGrafter"/>
</dbReference>
<dbReference type="PANTHER" id="PTHR13245">
    <property type="entry name" value="RRP15-LIKE PROTEIN"/>
    <property type="match status" value="1"/>
</dbReference>
<name>A0A4T0X0J1_9ASCO</name>
<feature type="compositionally biased region" description="Basic and acidic residues" evidence="2">
    <location>
        <begin position="10"/>
        <end position="37"/>
    </location>
</feature>
<feature type="compositionally biased region" description="Acidic residues" evidence="2">
    <location>
        <begin position="53"/>
        <end position="77"/>
    </location>
</feature>
<keyword evidence="4" id="KW-1185">Reference proteome</keyword>
<dbReference type="Proteomes" id="UP000307173">
    <property type="component" value="Unassembled WGS sequence"/>
</dbReference>
<dbReference type="GO" id="GO:0000460">
    <property type="term" value="P:maturation of 5.8S rRNA"/>
    <property type="evidence" value="ECO:0007669"/>
    <property type="project" value="TreeGrafter"/>
</dbReference>
<proteinExistence type="inferred from homology"/>
<comment type="caution">
    <text evidence="3">The sequence shown here is derived from an EMBL/GenBank/DDBJ whole genome shotgun (WGS) entry which is preliminary data.</text>
</comment>
<evidence type="ECO:0000256" key="2">
    <source>
        <dbReference type="SAM" id="MobiDB-lite"/>
    </source>
</evidence>
<dbReference type="Pfam" id="PF07890">
    <property type="entry name" value="Rrp15p"/>
    <property type="match status" value="1"/>
</dbReference>
<dbReference type="STRING" id="52247.A0A4T0X0J1"/>
<dbReference type="PANTHER" id="PTHR13245:SF14">
    <property type="entry name" value="RRP15-LIKE PROTEIN"/>
    <property type="match status" value="1"/>
</dbReference>
<dbReference type="OrthoDB" id="20949at2759"/>
<sequence length="232" mass="26363">MKAVQKSSKSRQEDKLVKSKEQMEGKVSDPMSKSKESESEESESDVESRSSASDDDIENEEEGEVDSNDDDDDDDDIPVPQKKQKVSKKEETEKFSNAMNALLDTHLKAYDRKDPILARSKKELKTFENEKLEEKAKRMLLAEKKKRLTANRVKDLLPTDDGKAREVLEKEKKLKKIAQKGVIKLFNAILMTQTATEQDISRESGIGSNKRKELVNEISKEKFLSLVQQAGK</sequence>
<evidence type="ECO:0000313" key="4">
    <source>
        <dbReference type="Proteomes" id="UP000307173"/>
    </source>
</evidence>
<evidence type="ECO:0008006" key="5">
    <source>
        <dbReference type="Google" id="ProtNLM"/>
    </source>
</evidence>
<organism evidence="3 4">
    <name type="scientific">Pichia inconspicua</name>
    <dbReference type="NCBI Taxonomy" id="52247"/>
    <lineage>
        <taxon>Eukaryota</taxon>
        <taxon>Fungi</taxon>
        <taxon>Dikarya</taxon>
        <taxon>Ascomycota</taxon>
        <taxon>Saccharomycotina</taxon>
        <taxon>Pichiomycetes</taxon>
        <taxon>Pichiales</taxon>
        <taxon>Pichiaceae</taxon>
        <taxon>Pichia</taxon>
    </lineage>
</organism>
<dbReference type="InterPro" id="IPR012459">
    <property type="entry name" value="Rrp15"/>
</dbReference>
<dbReference type="GO" id="GO:0030687">
    <property type="term" value="C:preribosome, large subunit precursor"/>
    <property type="evidence" value="ECO:0007669"/>
    <property type="project" value="TreeGrafter"/>
</dbReference>
<protein>
    <recommendedName>
        <fullName evidence="5">Rrp15p-domain-containing protein</fullName>
    </recommendedName>
</protein>
<dbReference type="AlphaFoldDB" id="A0A4T0X0J1"/>
<evidence type="ECO:0000256" key="1">
    <source>
        <dbReference type="ARBA" id="ARBA00007462"/>
    </source>
</evidence>
<dbReference type="EMBL" id="SELW01000519">
    <property type="protein sequence ID" value="TID23826.1"/>
    <property type="molecule type" value="Genomic_DNA"/>
</dbReference>